<evidence type="ECO:0000256" key="1">
    <source>
        <dbReference type="ARBA" id="ARBA00023125"/>
    </source>
</evidence>
<sequence>MGIIEDKKKLKLDALLDSAFSLFITKGIEKTSVSDITKKAKVAKGTFYLYFKNKYDINDTLIFNKSTEIFNAAKLALEKENINEFHERIIFIVDYIINFLDNNPIMLSFIAKNLSWAVFKKVIIEDNEEDNKFKNYFDDLINSSGYEFDNHELMLYTILEFVNSTCYNVILYNEPVKLEVLKKFLYKDINSIINNHIIKK</sequence>
<dbReference type="InterPro" id="IPR001647">
    <property type="entry name" value="HTH_TetR"/>
</dbReference>
<dbReference type="PRINTS" id="PR00455">
    <property type="entry name" value="HTHTETR"/>
</dbReference>
<name>A0A3E3E005_9FIRM</name>
<dbReference type="GO" id="GO:0003677">
    <property type="term" value="F:DNA binding"/>
    <property type="evidence" value="ECO:0007669"/>
    <property type="project" value="UniProtKB-UniRule"/>
</dbReference>
<dbReference type="Pfam" id="PF00440">
    <property type="entry name" value="TetR_N"/>
    <property type="match status" value="1"/>
</dbReference>
<dbReference type="Proteomes" id="UP000261212">
    <property type="component" value="Unassembled WGS sequence"/>
</dbReference>
<dbReference type="PROSITE" id="PS50977">
    <property type="entry name" value="HTH_TETR_2"/>
    <property type="match status" value="1"/>
</dbReference>
<comment type="caution">
    <text evidence="4">The sequence shown here is derived from an EMBL/GenBank/DDBJ whole genome shotgun (WGS) entry which is preliminary data.</text>
</comment>
<dbReference type="GeneID" id="98000819"/>
<accession>A0A3E3E005</accession>
<dbReference type="InterPro" id="IPR050624">
    <property type="entry name" value="HTH-type_Tx_Regulator"/>
</dbReference>
<dbReference type="InterPro" id="IPR009057">
    <property type="entry name" value="Homeodomain-like_sf"/>
</dbReference>
<reference evidence="4 5" key="1">
    <citation type="submission" date="2018-08" db="EMBL/GenBank/DDBJ databases">
        <title>A genome reference for cultivated species of the human gut microbiota.</title>
        <authorList>
            <person name="Zou Y."/>
            <person name="Xue W."/>
            <person name="Luo G."/>
        </authorList>
    </citation>
    <scope>NUCLEOTIDE SEQUENCE [LARGE SCALE GENOMIC DNA]</scope>
    <source>
        <strain evidence="4 5">AM25-6</strain>
    </source>
</reference>
<protein>
    <submittedName>
        <fullName evidence="4">TetR/AcrR family transcriptional regulator</fullName>
    </submittedName>
</protein>
<evidence type="ECO:0000313" key="5">
    <source>
        <dbReference type="Proteomes" id="UP000261212"/>
    </source>
</evidence>
<dbReference type="AlphaFoldDB" id="A0A3E3E005"/>
<dbReference type="PROSITE" id="PS01081">
    <property type="entry name" value="HTH_TETR_1"/>
    <property type="match status" value="1"/>
</dbReference>
<proteinExistence type="predicted"/>
<dbReference type="SUPFAM" id="SSF46689">
    <property type="entry name" value="Homeodomain-like"/>
    <property type="match status" value="1"/>
</dbReference>
<dbReference type="InterPro" id="IPR023772">
    <property type="entry name" value="DNA-bd_HTH_TetR-type_CS"/>
</dbReference>
<dbReference type="EMBL" id="QUSM01000002">
    <property type="protein sequence ID" value="RGD74891.1"/>
    <property type="molecule type" value="Genomic_DNA"/>
</dbReference>
<dbReference type="PANTHER" id="PTHR43479:SF11">
    <property type="entry name" value="ACREF_ENVCD OPERON REPRESSOR-RELATED"/>
    <property type="match status" value="1"/>
</dbReference>
<organism evidence="4 5">
    <name type="scientific">Anaerofustis stercorihominis</name>
    <dbReference type="NCBI Taxonomy" id="214853"/>
    <lineage>
        <taxon>Bacteria</taxon>
        <taxon>Bacillati</taxon>
        <taxon>Bacillota</taxon>
        <taxon>Clostridia</taxon>
        <taxon>Eubacteriales</taxon>
        <taxon>Eubacteriaceae</taxon>
        <taxon>Anaerofustis</taxon>
    </lineage>
</organism>
<dbReference type="Gene3D" id="1.10.357.10">
    <property type="entry name" value="Tetracycline Repressor, domain 2"/>
    <property type="match status" value="1"/>
</dbReference>
<gene>
    <name evidence="4" type="ORF">DW687_00765</name>
</gene>
<keyword evidence="1 2" id="KW-0238">DNA-binding</keyword>
<feature type="domain" description="HTH tetR-type" evidence="3">
    <location>
        <begin position="9"/>
        <end position="69"/>
    </location>
</feature>
<dbReference type="PANTHER" id="PTHR43479">
    <property type="entry name" value="ACREF/ENVCD OPERON REPRESSOR-RELATED"/>
    <property type="match status" value="1"/>
</dbReference>
<evidence type="ECO:0000259" key="3">
    <source>
        <dbReference type="PROSITE" id="PS50977"/>
    </source>
</evidence>
<evidence type="ECO:0000313" key="4">
    <source>
        <dbReference type="EMBL" id="RGD74891.1"/>
    </source>
</evidence>
<dbReference type="RefSeq" id="WP_007050528.1">
    <property type="nucleotide sequence ID" value="NZ_CABKNJ010000001.1"/>
</dbReference>
<evidence type="ECO:0000256" key="2">
    <source>
        <dbReference type="PROSITE-ProRule" id="PRU00335"/>
    </source>
</evidence>
<feature type="DNA-binding region" description="H-T-H motif" evidence="2">
    <location>
        <begin position="32"/>
        <end position="51"/>
    </location>
</feature>